<evidence type="ECO:0000313" key="3">
    <source>
        <dbReference type="Proteomes" id="UP000316096"/>
    </source>
</evidence>
<organism evidence="2 3">
    <name type="scientific">Actinoallomurus bryophytorum</name>
    <dbReference type="NCBI Taxonomy" id="1490222"/>
    <lineage>
        <taxon>Bacteria</taxon>
        <taxon>Bacillati</taxon>
        <taxon>Actinomycetota</taxon>
        <taxon>Actinomycetes</taxon>
        <taxon>Streptosporangiales</taxon>
        <taxon>Thermomonosporaceae</taxon>
        <taxon>Actinoallomurus</taxon>
    </lineage>
</organism>
<reference evidence="2 3" key="1">
    <citation type="submission" date="2019-06" db="EMBL/GenBank/DDBJ databases">
        <title>Sequencing the genomes of 1000 actinobacteria strains.</title>
        <authorList>
            <person name="Klenk H.-P."/>
        </authorList>
    </citation>
    <scope>NUCLEOTIDE SEQUENCE [LARGE SCALE GENOMIC DNA]</scope>
    <source>
        <strain evidence="2 3">DSM 102200</strain>
    </source>
</reference>
<dbReference type="RefSeq" id="WP_185792554.1">
    <property type="nucleotide sequence ID" value="NZ_VFOZ01000001.1"/>
</dbReference>
<accession>A0A543CWT4</accession>
<keyword evidence="3" id="KW-1185">Reference proteome</keyword>
<evidence type="ECO:0000256" key="1">
    <source>
        <dbReference type="SAM" id="MobiDB-lite"/>
    </source>
</evidence>
<proteinExistence type="predicted"/>
<protein>
    <submittedName>
        <fullName evidence="2">Uncharacterized protein</fullName>
    </submittedName>
</protein>
<dbReference type="EMBL" id="VFOZ01000001">
    <property type="protein sequence ID" value="TQM01499.1"/>
    <property type="molecule type" value="Genomic_DNA"/>
</dbReference>
<sequence>MGYIFNAPLVAPPRAGKNKILWHVRQPRDGSPLRITGHPAGRTTPG</sequence>
<comment type="caution">
    <text evidence="2">The sequence shown here is derived from an EMBL/GenBank/DDBJ whole genome shotgun (WGS) entry which is preliminary data.</text>
</comment>
<dbReference type="AlphaFoldDB" id="A0A543CWT4"/>
<feature type="region of interest" description="Disordered" evidence="1">
    <location>
        <begin position="27"/>
        <end position="46"/>
    </location>
</feature>
<gene>
    <name evidence="2" type="ORF">FB559_7259</name>
</gene>
<evidence type="ECO:0000313" key="2">
    <source>
        <dbReference type="EMBL" id="TQM01499.1"/>
    </source>
</evidence>
<name>A0A543CWT4_9ACTN</name>
<dbReference type="Proteomes" id="UP000316096">
    <property type="component" value="Unassembled WGS sequence"/>
</dbReference>